<reference evidence="3 4" key="1">
    <citation type="submission" date="2023-07" db="EMBL/GenBank/DDBJ databases">
        <title>Comparative genomics of wheat-associated soil bacteria to identify genetic determinants of phenazine resistance.</title>
        <authorList>
            <person name="Mouncey N."/>
        </authorList>
    </citation>
    <scope>NUCLEOTIDE SEQUENCE [LARGE SCALE GENOMIC DNA]</scope>
    <source>
        <strain evidence="3 4">W4I19-2</strain>
    </source>
</reference>
<proteinExistence type="predicted"/>
<protein>
    <submittedName>
        <fullName evidence="3">Transcriptional regulator with XRE-family HTH domain</fullName>
    </submittedName>
</protein>
<evidence type="ECO:0000256" key="1">
    <source>
        <dbReference type="SAM" id="Coils"/>
    </source>
</evidence>
<evidence type="ECO:0000313" key="3">
    <source>
        <dbReference type="EMBL" id="MDQ0684090.1"/>
    </source>
</evidence>
<comment type="caution">
    <text evidence="3">The sequence shown here is derived from an EMBL/GenBank/DDBJ whole genome shotgun (WGS) entry which is preliminary data.</text>
</comment>
<name>A0ABU0Q2I8_STRAH</name>
<sequence length="374" mass="40784">MPRPKGSYAPYCWTEKEFSSDVPPGKRAFASELQRLCRLLAPESDGRAPTQKQAADRLKVSEPSLSRYLSAVYLPGIAIAKALLADAGGAEKAGITEAKLEELHSVAAFARQCDECVELRSEATVLQQQVGERVAEASAIRSELDSIRTELDSTRKETAILRKESVTLREESVTLRKENTAMRKETATLQEETATLRKENTALQEETANLKHGVQALKHGVQALKAREGRALKSTARRAIRAGQRSRQTARRDAAQLPVPPRRGDRQLSNPEKRAALSVALQAGALQNGGRQDRALSLLRHSAEVLSPAETATLMFVLRESQLDDLAGTLIHIYGRDNSDPDIMQAAARLHQHGAPDDAAALLQAALSTRTGRP</sequence>
<keyword evidence="4" id="KW-1185">Reference proteome</keyword>
<evidence type="ECO:0000256" key="2">
    <source>
        <dbReference type="SAM" id="MobiDB-lite"/>
    </source>
</evidence>
<keyword evidence="1" id="KW-0175">Coiled coil</keyword>
<gene>
    <name evidence="3" type="ORF">QFZ56_003053</name>
</gene>
<dbReference type="EMBL" id="JAUSYA010000001">
    <property type="protein sequence ID" value="MDQ0684090.1"/>
    <property type="molecule type" value="Genomic_DNA"/>
</dbReference>
<feature type="coiled-coil region" evidence="1">
    <location>
        <begin position="137"/>
        <end position="209"/>
    </location>
</feature>
<accession>A0ABU0Q2I8</accession>
<organism evidence="3 4">
    <name type="scientific">Streptomyces achromogenes</name>
    <dbReference type="NCBI Taxonomy" id="67255"/>
    <lineage>
        <taxon>Bacteria</taxon>
        <taxon>Bacillati</taxon>
        <taxon>Actinomycetota</taxon>
        <taxon>Actinomycetes</taxon>
        <taxon>Kitasatosporales</taxon>
        <taxon>Streptomycetaceae</taxon>
        <taxon>Streptomyces</taxon>
    </lineage>
</organism>
<evidence type="ECO:0000313" key="4">
    <source>
        <dbReference type="Proteomes" id="UP001243364"/>
    </source>
</evidence>
<dbReference type="Proteomes" id="UP001243364">
    <property type="component" value="Unassembled WGS sequence"/>
</dbReference>
<feature type="region of interest" description="Disordered" evidence="2">
    <location>
        <begin position="232"/>
        <end position="271"/>
    </location>
</feature>
<feature type="compositionally biased region" description="Basic and acidic residues" evidence="2">
    <location>
        <begin position="262"/>
        <end position="271"/>
    </location>
</feature>
<dbReference type="Gene3D" id="1.10.287.1490">
    <property type="match status" value="1"/>
</dbReference>